<proteinExistence type="predicted"/>
<reference evidence="1" key="1">
    <citation type="submission" date="2018-05" db="EMBL/GenBank/DDBJ databases">
        <authorList>
            <person name="Lanie J.A."/>
            <person name="Ng W.-L."/>
            <person name="Kazmierczak K.M."/>
            <person name="Andrzejewski T.M."/>
            <person name="Davidsen T.M."/>
            <person name="Wayne K.J."/>
            <person name="Tettelin H."/>
            <person name="Glass J.I."/>
            <person name="Rusch D."/>
            <person name="Podicherti R."/>
            <person name="Tsui H.-C.T."/>
            <person name="Winkler M.E."/>
        </authorList>
    </citation>
    <scope>NUCLEOTIDE SEQUENCE</scope>
</reference>
<accession>A0A381WCZ5</accession>
<feature type="non-terminal residue" evidence="1">
    <location>
        <position position="1"/>
    </location>
</feature>
<sequence length="503" mass="57105">PKATVPVDLDRDGVIDIFPGEPLKMTDWHWLDWYLRPGVTHPESLSGDCYAGTPGCPQARNKEELFYKIMIGDTTNLSENEHAWHFHTFDPGTDLPSDLNPHFDSLEGIEQEMVFQRPPEGVDPLVLMTCGPFDLPVGREVPFSFCIIFGQNEEDLINNARFAQVMYNSRYQGFTPPNRPNVYAEGELGKVRVYWDNYGESSMDVVTGYADFEGYKIYKSNDGGEIWGAADDMIYDTDGIFVGWQPFQQFDLSAEEDSLHCVYENNFDCEPELSRGHSIKGQDPYFPWFSLGNDSGFDMIRLPELHVVEGDTFRYMFEDDNVLNGVEYTYAVVAYDMGVEPPYHVTYVDIGNGQFETVVDTNYSNPNKWADPDGYASLENSKGTTVLDRNFIQVYPGITPQANLNNVKVVPNPYVAGSKFNETGHLRRIRFTNLTENCTIRIYTLTGELVTTLKHQNEFSGNAFWDMRTINNQEAGPGLYIYHVQEDGNVTNDPFIGKFAVVR</sequence>
<name>A0A381WCZ5_9ZZZZ</name>
<dbReference type="EMBL" id="UINC01011399">
    <property type="protein sequence ID" value="SVA50332.1"/>
    <property type="molecule type" value="Genomic_DNA"/>
</dbReference>
<dbReference type="AlphaFoldDB" id="A0A381WCZ5"/>
<organism evidence="1">
    <name type="scientific">marine metagenome</name>
    <dbReference type="NCBI Taxonomy" id="408172"/>
    <lineage>
        <taxon>unclassified sequences</taxon>
        <taxon>metagenomes</taxon>
        <taxon>ecological metagenomes</taxon>
    </lineage>
</organism>
<gene>
    <name evidence="1" type="ORF">METZ01_LOCUS103186</name>
</gene>
<evidence type="ECO:0000313" key="1">
    <source>
        <dbReference type="EMBL" id="SVA50332.1"/>
    </source>
</evidence>
<dbReference type="Gene3D" id="2.60.40.4070">
    <property type="match status" value="1"/>
</dbReference>
<protein>
    <submittedName>
        <fullName evidence="1">Uncharacterized protein</fullName>
    </submittedName>
</protein>